<protein>
    <submittedName>
        <fullName evidence="1">DUF4906 domain-containing protein</fullName>
    </submittedName>
</protein>
<dbReference type="RefSeq" id="WP_121699957.1">
    <property type="nucleotide sequence ID" value="NZ_JBCLPP010000010.1"/>
</dbReference>
<name>A0ABV4CY10_9BACT</name>
<keyword evidence="2" id="KW-1185">Reference proteome</keyword>
<comment type="caution">
    <text evidence="1">The sequence shown here is derived from an EMBL/GenBank/DDBJ whole genome shotgun (WGS) entry which is preliminary data.</text>
</comment>
<accession>A0ABV4CY10</accession>
<reference evidence="1 2" key="1">
    <citation type="submission" date="2024-03" db="EMBL/GenBank/DDBJ databases">
        <title>Mouse gut bacterial collection (mGBC) of GemPharmatech.</title>
        <authorList>
            <person name="He Y."/>
            <person name="Dong L."/>
            <person name="Wu D."/>
            <person name="Gao X."/>
            <person name="Lin Z."/>
        </authorList>
    </citation>
    <scope>NUCLEOTIDE SEQUENCE [LARGE SCALE GENOMIC DNA]</scope>
    <source>
        <strain evidence="1 2">54-13</strain>
    </source>
</reference>
<evidence type="ECO:0000313" key="1">
    <source>
        <dbReference type="EMBL" id="MEY8244944.1"/>
    </source>
</evidence>
<sequence length="1104" mass="122325">MIVRLYNRYVSVLFLLAVLMWSCTDDIVPGAAVEEGLYTRINLKISTPEMPQLTSRADMSQDDLFRVNSLWVGIFNVNTGNVTYSHLFTDGDSGFTSGVKNHNEWTLNNITTRSGMSYIVAVANPDVNDGYKLNASGEPGAAAKLSELLAGVSSWTDFRSIVIERGVFQNAAVLSEPQAPMTMSGVYYEGTSDPADWTAVKPAAIPEAGQDEKVTLSGMVHLRRPYSQVKFNVSVEPGSDIVDINVESFYVRNVPTYSWLYERSQSADAPAAITDYANAGDAMQPDASKNRNYPTSLSNVAPVASAGVTSFDFWMMENKRTGRSEFFDGVTGENAYQKREIEYKNGNKNTGVYESLCSTETATLNNNATYVEIYATVTYRDGNNLDNPEEIGTGDGTGTLPDEVQSRTAEVVYIVHLGYINNVATDFNNLRNSIYTYNVRVRTANSVILEAFRMGERQPGAAGTVTDVTDRLEHLDAHSGVFNIYLTQEEIKNFSFTMRSYYNGEEHVIQQFNDGTGNIPEKDSEEFRFYDWIEFVPTGITGQSTANERRLALYPDLTAGGDVVKYYAGELRTSEERGQYFTVYVNENAYVPRYGDTDWGNEVGNDWHAYVNQKPRQAWFNVSQETSDDGESVYYRSKYALTQQSIQTYYNLDDTDISTALGIEHTNETFGMNMRWTSAVGSDGLDPDNGRYNVWLKAGGRNGGSTAGRWNEYLTMNALQSVNAITNRAQMQYAADYFNTASGTYNVPHQVLITSGLNGTAGFYNGVSSEYDPQISGNSRQYVESMFACMNRNRDENGNGIIDAPELKWYVPASGKYVRMILGRRTLAQPLMDYQQGTLTYACTNGGNTLYHFITSDNIIVWADEGMSSSSFYGSANQYSYAPWQVRCIRNLGTDLTSVSSGEKVEAAYYDKDKDADTGGGVVKIRAYYGTALRENRTTPLPMHKSNSINNALGRYGFEIAVKGNGISASNEEATVTFANSNAGFTRYQNSVNDATPCATLNQSSGRTGWRVPNQSEVVIMRRMGILSDNGNTTSQFMTCTQEYYSNATPAVGSGDVSRNYRILTVRTSLATAQEFNGINVVRCVRDLTASEANKSYNDIVNNR</sequence>
<dbReference type="EMBL" id="JBCLPP010000010">
    <property type="protein sequence ID" value="MEY8244944.1"/>
    <property type="molecule type" value="Genomic_DNA"/>
</dbReference>
<dbReference type="PROSITE" id="PS00018">
    <property type="entry name" value="EF_HAND_1"/>
    <property type="match status" value="1"/>
</dbReference>
<organism evidence="1 2">
    <name type="scientific">Heminiphilus faecis</name>
    <dbReference type="NCBI Taxonomy" id="2601703"/>
    <lineage>
        <taxon>Bacteria</taxon>
        <taxon>Pseudomonadati</taxon>
        <taxon>Bacteroidota</taxon>
        <taxon>Bacteroidia</taxon>
        <taxon>Bacteroidales</taxon>
        <taxon>Muribaculaceae</taxon>
        <taxon>Heminiphilus</taxon>
    </lineage>
</organism>
<proteinExistence type="predicted"/>
<dbReference type="InterPro" id="IPR018247">
    <property type="entry name" value="EF_Hand_1_Ca_BS"/>
</dbReference>
<dbReference type="Proteomes" id="UP001565200">
    <property type="component" value="Unassembled WGS sequence"/>
</dbReference>
<evidence type="ECO:0000313" key="2">
    <source>
        <dbReference type="Proteomes" id="UP001565200"/>
    </source>
</evidence>
<gene>
    <name evidence="1" type="ORF">AAK873_04845</name>
</gene>